<dbReference type="InterPro" id="IPR036869">
    <property type="entry name" value="J_dom_sf"/>
</dbReference>
<dbReference type="SUPFAM" id="SSF46565">
    <property type="entry name" value="Chaperone J-domain"/>
    <property type="match status" value="1"/>
</dbReference>
<dbReference type="PROSITE" id="PS50005">
    <property type="entry name" value="TPR"/>
    <property type="match status" value="1"/>
</dbReference>
<dbReference type="PANTHER" id="PTHR23172">
    <property type="entry name" value="AUXILIN/CYCLIN G-ASSOCIATED KINASE-RELATED"/>
    <property type="match status" value="1"/>
</dbReference>
<proteinExistence type="predicted"/>
<dbReference type="KEGG" id="tbl:TBLA_0H01970"/>
<dbReference type="HOGENOM" id="CLU_005723_2_0_1"/>
<dbReference type="PANTHER" id="PTHR23172:SF19">
    <property type="entry name" value="J DOMAIN-CONTAINING PROTEIN"/>
    <property type="match status" value="1"/>
</dbReference>
<dbReference type="Proteomes" id="UP000002866">
    <property type="component" value="Chromosome 8"/>
</dbReference>
<dbReference type="SUPFAM" id="SSF46934">
    <property type="entry name" value="UBA-like"/>
    <property type="match status" value="1"/>
</dbReference>
<evidence type="ECO:0000256" key="1">
    <source>
        <dbReference type="PROSITE-ProRule" id="PRU00339"/>
    </source>
</evidence>
<dbReference type="Gene3D" id="1.10.287.110">
    <property type="entry name" value="DnaJ domain"/>
    <property type="match status" value="1"/>
</dbReference>
<dbReference type="GO" id="GO:0005737">
    <property type="term" value="C:cytoplasm"/>
    <property type="evidence" value="ECO:0007669"/>
    <property type="project" value="TreeGrafter"/>
</dbReference>
<dbReference type="FunCoup" id="I2H7Y1">
    <property type="interactions" value="65"/>
</dbReference>
<sequence length="840" mass="94377">MSDPFANLLSSFKGDTPNSTSASISKNASLDVLASQRRAQSDLSSLSAKLTPSLKTNSDTQRVLNTTHTNSSPIYTSNIISTSTATTSASINITSNSNATTTTSNRSKSTLDDFEDLFGKIDQRQALRTEKIPSTAPDSMDELDRAMNTFNSNTPSVTKNGSKSNYFPPMTTEKNTSLLEGFDDKPTIDTHNNTQNSNIQLPLSDDNLDMEDQQSVVDEVKDMEIAKLMSLGLSIDKAHMYYNKGYLSDDVLRKMQAQKHKRQSNYSTKYDDTKIRNSLDKLNNSASPPGNNVLFSIASDFLNKGKGIVDQFSTYHEEDYRPFRSTNFSSRNNSIHSEKHKSPDTTPISVYENDHAPLTEYENGKVPILRRKEVKDTKNNEKLSKNGYPSRSNRKFMDATQYTTDYSTTEGKNYSKRDSNVRVSSPVPSSTSGTSLSSRFSPNTLNIVQTQTSPISLPHTNVIEGDLLGDFGSNLKNHNESLVSHGSQESSILFDFDSDSVTSMHIKQNNSATSKNIVTAKADEKDLVNTLPIVKVPISTIELSGYTEFRANGTEFFKKGDYDSALSEYKKSLNTLPQKHPLRLISYSNILAAQLKVGEYSQSVKDCDVALELFPKNDKQWTQFIQDSDPQKTYKEIWPKIVLRKAEACEHMEKYQIAYDSYQLLLHKNVFNDKIMAGKRRCQKVLNPETPKLKSSANTSRISSAKQSTASTSSINVNKNVERLKETRKKEREEEEERLRLLDSVNAKIQKWTNNKEDDIRYLLSNVHIVLTWSNWKAINASDLVMPKKVKVNYMKAVAKTHPDKISKDLSIENKMIAESIFSILSVAWEKFKTANKMNS</sequence>
<dbReference type="CDD" id="cd14329">
    <property type="entry name" value="UBA_SWA2p_like"/>
    <property type="match status" value="1"/>
</dbReference>
<dbReference type="InParanoid" id="I2H7Y1"/>
<keyword evidence="5" id="KW-1185">Reference proteome</keyword>
<feature type="region of interest" description="Disordered" evidence="2">
    <location>
        <begin position="324"/>
        <end position="438"/>
    </location>
</feature>
<accession>I2H7Y1</accession>
<feature type="region of interest" description="Disordered" evidence="2">
    <location>
        <begin position="1"/>
        <end position="26"/>
    </location>
</feature>
<organism evidence="4 5">
    <name type="scientific">Henningerozyma blattae (strain ATCC 34711 / CBS 6284 / DSM 70876 / NBRC 10599 / NRRL Y-10934 / UCD 77-7)</name>
    <name type="common">Yeast</name>
    <name type="synonym">Tetrapisispora blattae</name>
    <dbReference type="NCBI Taxonomy" id="1071380"/>
    <lineage>
        <taxon>Eukaryota</taxon>
        <taxon>Fungi</taxon>
        <taxon>Dikarya</taxon>
        <taxon>Ascomycota</taxon>
        <taxon>Saccharomycotina</taxon>
        <taxon>Saccharomycetes</taxon>
        <taxon>Saccharomycetales</taxon>
        <taxon>Saccharomycetaceae</taxon>
        <taxon>Henningerozyma</taxon>
    </lineage>
</organism>
<feature type="repeat" description="TPR" evidence="1">
    <location>
        <begin position="546"/>
        <end position="579"/>
    </location>
</feature>
<keyword evidence="1" id="KW-0802">TPR repeat</keyword>
<dbReference type="AlphaFoldDB" id="I2H7Y1"/>
<dbReference type="eggNOG" id="KOG0431">
    <property type="taxonomic scope" value="Eukaryota"/>
</dbReference>
<dbReference type="Gene3D" id="1.10.8.10">
    <property type="entry name" value="DNA helicase RuvA subunit, C-terminal domain"/>
    <property type="match status" value="1"/>
</dbReference>
<dbReference type="GO" id="GO:0072583">
    <property type="term" value="P:clathrin-dependent endocytosis"/>
    <property type="evidence" value="ECO:0007669"/>
    <property type="project" value="TreeGrafter"/>
</dbReference>
<dbReference type="InterPro" id="IPR015228">
    <property type="entry name" value="SWA2_UBA"/>
</dbReference>
<dbReference type="GO" id="GO:0030276">
    <property type="term" value="F:clathrin binding"/>
    <property type="evidence" value="ECO:0007669"/>
    <property type="project" value="TreeGrafter"/>
</dbReference>
<dbReference type="eggNOG" id="KOG1124">
    <property type="taxonomic scope" value="Eukaryota"/>
</dbReference>
<feature type="compositionally biased region" description="Low complexity" evidence="2">
    <location>
        <begin position="421"/>
        <end position="438"/>
    </location>
</feature>
<feature type="compositionally biased region" description="Low complexity" evidence="2">
    <location>
        <begin position="703"/>
        <end position="714"/>
    </location>
</feature>
<evidence type="ECO:0000313" key="4">
    <source>
        <dbReference type="EMBL" id="CCH62483.1"/>
    </source>
</evidence>
<dbReference type="SMART" id="SM00028">
    <property type="entry name" value="TPR"/>
    <property type="match status" value="3"/>
</dbReference>
<feature type="compositionally biased region" description="Low complexity" evidence="2">
    <location>
        <begin position="324"/>
        <end position="334"/>
    </location>
</feature>
<dbReference type="STRING" id="1071380.I2H7Y1"/>
<evidence type="ECO:0000256" key="2">
    <source>
        <dbReference type="SAM" id="MobiDB-lite"/>
    </source>
</evidence>
<dbReference type="InterPro" id="IPR019734">
    <property type="entry name" value="TPR_rpt"/>
</dbReference>
<feature type="compositionally biased region" description="Polar residues" evidence="2">
    <location>
        <begin position="693"/>
        <end position="702"/>
    </location>
</feature>
<protein>
    <recommendedName>
        <fullName evidence="3">SWA2-like ubiquitin-associated domain-containing protein</fullName>
    </recommendedName>
</protein>
<dbReference type="RefSeq" id="XP_004182002.1">
    <property type="nucleotide sequence ID" value="XM_004181954.1"/>
</dbReference>
<dbReference type="GO" id="GO:0072318">
    <property type="term" value="P:clathrin coat disassembly"/>
    <property type="evidence" value="ECO:0007669"/>
    <property type="project" value="TreeGrafter"/>
</dbReference>
<feature type="compositionally biased region" description="Basic and acidic residues" evidence="2">
    <location>
        <begin position="720"/>
        <end position="735"/>
    </location>
</feature>
<feature type="compositionally biased region" description="Polar residues" evidence="2">
    <location>
        <begin position="16"/>
        <end position="26"/>
    </location>
</feature>
<evidence type="ECO:0000313" key="5">
    <source>
        <dbReference type="Proteomes" id="UP000002866"/>
    </source>
</evidence>
<reference evidence="4 5" key="1">
    <citation type="journal article" date="2011" name="Proc. Natl. Acad. Sci. U.S.A.">
        <title>Evolutionary erosion of yeast sex chromosomes by mating-type switching accidents.</title>
        <authorList>
            <person name="Gordon J.L."/>
            <person name="Armisen D."/>
            <person name="Proux-Wera E."/>
            <person name="Oheigeartaigh S.S."/>
            <person name="Byrne K.P."/>
            <person name="Wolfe K.H."/>
        </authorList>
    </citation>
    <scope>NUCLEOTIDE SEQUENCE [LARGE SCALE GENOMIC DNA]</scope>
    <source>
        <strain evidence="5">ATCC 34711 / CBS 6284 / DSM 70876 / NBRC 10599 / NRRL Y-10934 / UCD 77-7</strain>
    </source>
</reference>
<dbReference type="OrthoDB" id="1717591at2759"/>
<feature type="domain" description="SWA2-like ubiquitin-associated" evidence="3">
    <location>
        <begin position="216"/>
        <end position="258"/>
    </location>
</feature>
<dbReference type="EMBL" id="HE806323">
    <property type="protein sequence ID" value="CCH62483.1"/>
    <property type="molecule type" value="Genomic_DNA"/>
</dbReference>
<dbReference type="Gene3D" id="1.25.40.10">
    <property type="entry name" value="Tetratricopeptide repeat domain"/>
    <property type="match status" value="1"/>
</dbReference>
<evidence type="ECO:0000259" key="3">
    <source>
        <dbReference type="Pfam" id="PF09145"/>
    </source>
</evidence>
<gene>
    <name evidence="4" type="primary">TBLA0H01970</name>
    <name evidence="4" type="ORF">TBLA_0H01970</name>
</gene>
<feature type="region of interest" description="Disordered" evidence="2">
    <location>
        <begin position="686"/>
        <end position="735"/>
    </location>
</feature>
<dbReference type="GeneID" id="14497640"/>
<feature type="compositionally biased region" description="Polar residues" evidence="2">
    <location>
        <begin position="400"/>
        <end position="412"/>
    </location>
</feature>
<name>I2H7Y1_HENB6</name>
<dbReference type="Pfam" id="PF09145">
    <property type="entry name" value="Ubiq-assoc"/>
    <property type="match status" value="1"/>
</dbReference>
<feature type="compositionally biased region" description="Basic and acidic residues" evidence="2">
    <location>
        <begin position="370"/>
        <end position="384"/>
    </location>
</feature>
<dbReference type="InterPro" id="IPR011990">
    <property type="entry name" value="TPR-like_helical_dom_sf"/>
</dbReference>
<dbReference type="InterPro" id="IPR009060">
    <property type="entry name" value="UBA-like_sf"/>
</dbReference>
<dbReference type="GO" id="GO:0031982">
    <property type="term" value="C:vesicle"/>
    <property type="evidence" value="ECO:0007669"/>
    <property type="project" value="TreeGrafter"/>
</dbReference>
<dbReference type="SUPFAM" id="SSF48452">
    <property type="entry name" value="TPR-like"/>
    <property type="match status" value="1"/>
</dbReference>